<sequence>GQGRVRFDTPPHDGLLLPQEEDETTARTLTWTIQELSNARSLANEGEAMGTVSVRQQ</sequence>
<evidence type="ECO:0000256" key="1">
    <source>
        <dbReference type="SAM" id="MobiDB-lite"/>
    </source>
</evidence>
<feature type="non-terminal residue" evidence="2">
    <location>
        <position position="1"/>
    </location>
</feature>
<feature type="region of interest" description="Disordered" evidence="1">
    <location>
        <begin position="1"/>
        <end position="23"/>
    </location>
</feature>
<dbReference type="AlphaFoldDB" id="A0A382K038"/>
<dbReference type="EMBL" id="UINC01077095">
    <property type="protein sequence ID" value="SVC16893.1"/>
    <property type="molecule type" value="Genomic_DNA"/>
</dbReference>
<evidence type="ECO:0000313" key="2">
    <source>
        <dbReference type="EMBL" id="SVC16893.1"/>
    </source>
</evidence>
<organism evidence="2">
    <name type="scientific">marine metagenome</name>
    <dbReference type="NCBI Taxonomy" id="408172"/>
    <lineage>
        <taxon>unclassified sequences</taxon>
        <taxon>metagenomes</taxon>
        <taxon>ecological metagenomes</taxon>
    </lineage>
</organism>
<protein>
    <submittedName>
        <fullName evidence="2">Uncharacterized protein</fullName>
    </submittedName>
</protein>
<name>A0A382K038_9ZZZZ</name>
<proteinExistence type="predicted"/>
<gene>
    <name evidence="2" type="ORF">METZ01_LOCUS269747</name>
</gene>
<feature type="compositionally biased region" description="Basic and acidic residues" evidence="1">
    <location>
        <begin position="1"/>
        <end position="11"/>
    </location>
</feature>
<reference evidence="2" key="1">
    <citation type="submission" date="2018-05" db="EMBL/GenBank/DDBJ databases">
        <authorList>
            <person name="Lanie J.A."/>
            <person name="Ng W.-L."/>
            <person name="Kazmierczak K.M."/>
            <person name="Andrzejewski T.M."/>
            <person name="Davidsen T.M."/>
            <person name="Wayne K.J."/>
            <person name="Tettelin H."/>
            <person name="Glass J.I."/>
            <person name="Rusch D."/>
            <person name="Podicherti R."/>
            <person name="Tsui H.-C.T."/>
            <person name="Winkler M.E."/>
        </authorList>
    </citation>
    <scope>NUCLEOTIDE SEQUENCE</scope>
</reference>
<accession>A0A382K038</accession>